<dbReference type="VEuPathDB" id="FungiDB:CPSG_00201"/>
<feature type="region of interest" description="Disordered" evidence="2">
    <location>
        <begin position="122"/>
        <end position="153"/>
    </location>
</feature>
<dbReference type="PROSITE" id="PS51999">
    <property type="entry name" value="ZF_GRF"/>
    <property type="match status" value="1"/>
</dbReference>
<evidence type="ECO:0000313" key="4">
    <source>
        <dbReference type="Proteomes" id="UP000002497"/>
    </source>
</evidence>
<gene>
    <name evidence="3" type="ORF">CPSG_00201</name>
</gene>
<dbReference type="AlphaFoldDB" id="E9CUG7"/>
<dbReference type="VEuPathDB" id="FungiDB:D8B26_000993"/>
<reference evidence="4" key="2">
    <citation type="submission" date="2010-03" db="EMBL/GenBank/DDBJ databases">
        <title>The genome sequence of Coccidioides posadasii strain Silveira.</title>
        <authorList>
            <consortium name="The Broad Institute Genome Sequencing Center for Infectious Disease"/>
            <person name="Neafsey D."/>
            <person name="Orbach M."/>
            <person name="Henn M.R."/>
            <person name="Cole G.T."/>
            <person name="Galgiani J."/>
            <person name="Gardner M.J."/>
            <person name="Kirkland T.N."/>
            <person name="Taylor J.W."/>
            <person name="Young S.K."/>
            <person name="Zeng Q."/>
            <person name="Koehrsen M."/>
            <person name="Alvarado L."/>
            <person name="Berlin A."/>
            <person name="Borenstein D."/>
            <person name="Chapman S.B."/>
            <person name="Chen Z."/>
            <person name="Engels R."/>
            <person name="Freedman E."/>
            <person name="Gellesch M."/>
            <person name="Goldberg J."/>
            <person name="Griggs A."/>
            <person name="Gujja S."/>
            <person name="Heilman E."/>
            <person name="Heiman D."/>
            <person name="Howarth C."/>
            <person name="Jen D."/>
            <person name="Larson L."/>
            <person name="Mehta T."/>
            <person name="Neiman D."/>
            <person name="Park D."/>
            <person name="Pearson M."/>
            <person name="Richards J."/>
            <person name="Roberts A."/>
            <person name="Saif S."/>
            <person name="Shea T."/>
            <person name="Shenoy N."/>
            <person name="Sisk P."/>
            <person name="Stolte C."/>
            <person name="Sykes S."/>
            <person name="Walk T."/>
            <person name="White J."/>
            <person name="Yandava C."/>
            <person name="Haas B."/>
            <person name="Nusbaum C."/>
            <person name="Birren B."/>
        </authorList>
    </citation>
    <scope>NUCLEOTIDE SEQUENCE [LARGE SCALE GENOMIC DNA]</scope>
    <source>
        <strain evidence="4">RMSCC 757 / Silveira</strain>
    </source>
</reference>
<dbReference type="InterPro" id="IPR010666">
    <property type="entry name" value="Znf_GRF"/>
</dbReference>
<evidence type="ECO:0000256" key="2">
    <source>
        <dbReference type="SAM" id="MobiDB-lite"/>
    </source>
</evidence>
<feature type="compositionally biased region" description="Acidic residues" evidence="2">
    <location>
        <begin position="181"/>
        <end position="192"/>
    </location>
</feature>
<feature type="compositionally biased region" description="Polar residues" evidence="2">
    <location>
        <begin position="10"/>
        <end position="20"/>
    </location>
</feature>
<keyword evidence="1" id="KW-0175">Coiled coil</keyword>
<dbReference type="STRING" id="443226.E9CUG7"/>
<dbReference type="eggNOG" id="ENOG502SYR7">
    <property type="taxonomic scope" value="Eukaryota"/>
</dbReference>
<accession>E9CUG7</accession>
<feature type="coiled-coil region" evidence="1">
    <location>
        <begin position="346"/>
        <end position="373"/>
    </location>
</feature>
<dbReference type="Pfam" id="PF06839">
    <property type="entry name" value="Zn_ribbon_GRF"/>
    <property type="match status" value="1"/>
</dbReference>
<name>E9CUG7_COCPS</name>
<feature type="region of interest" description="Disordered" evidence="2">
    <location>
        <begin position="224"/>
        <end position="274"/>
    </location>
</feature>
<sequence>MTTRFPPAMAQTNNTESRRQVSTLTGDALINGKWLCDCVPRLPAIELEARKSGKNHGRKFYRCAKPERKRCKFFIWDDEARRRSERGLMTNSRTGTKNTMGRAPMTPSILRMRDAMQTGLLTPETTAQKRTRDGDDDVAALEKSPSKTQRVGTHKDNQLLTNWLKELERPKEMEERKLVQEEEEEEDDDDDFSFGWAEEMDQEATKLMESQERTGSTLKANMPKVQVNEPPETKGSNMERNITPPPLAPPSGALHHSVPSMRTNPLPPPTPTPARFASTPLMRGYPLRSQHQQQQCKLISDTLGLLESHHISLPEKARNDLVNLLDTYDLRTLSITKGRDVSRMAIRTRDARIKELRGRIECLEAEREHRKGKVAGSLKPDERTK</sequence>
<dbReference type="OMA" id="WFWTCAQ"/>
<dbReference type="OrthoDB" id="430051at2759"/>
<dbReference type="EMBL" id="GL636486">
    <property type="protein sequence ID" value="EFW22302.1"/>
    <property type="molecule type" value="Genomic_DNA"/>
</dbReference>
<evidence type="ECO:0000313" key="3">
    <source>
        <dbReference type="EMBL" id="EFW22302.1"/>
    </source>
</evidence>
<feature type="region of interest" description="Disordered" evidence="2">
    <location>
        <begin position="1"/>
        <end position="20"/>
    </location>
</feature>
<keyword evidence="4" id="KW-1185">Reference proteome</keyword>
<reference evidence="4" key="1">
    <citation type="journal article" date="2010" name="Genome Res.">
        <title>Population genomic sequencing of Coccidioides fungi reveals recent hybridization and transposon control.</title>
        <authorList>
            <person name="Neafsey D.E."/>
            <person name="Barker B.M."/>
            <person name="Sharpton T.J."/>
            <person name="Stajich J.E."/>
            <person name="Park D.J."/>
            <person name="Whiston E."/>
            <person name="Hung C.-Y."/>
            <person name="McMahan C."/>
            <person name="White J."/>
            <person name="Sykes S."/>
            <person name="Heiman D."/>
            <person name="Young S."/>
            <person name="Zeng Q."/>
            <person name="Abouelleil A."/>
            <person name="Aftuck L."/>
            <person name="Bessette D."/>
            <person name="Brown A."/>
            <person name="FitzGerald M."/>
            <person name="Lui A."/>
            <person name="Macdonald J.P."/>
            <person name="Priest M."/>
            <person name="Orbach M.J."/>
            <person name="Galgiani J.N."/>
            <person name="Kirkland T.N."/>
            <person name="Cole G.T."/>
            <person name="Birren B.W."/>
            <person name="Henn M.R."/>
            <person name="Taylor J.W."/>
            <person name="Rounsley S.D."/>
        </authorList>
    </citation>
    <scope>NUCLEOTIDE SEQUENCE [LARGE SCALE GENOMIC DNA]</scope>
    <source>
        <strain evidence="4">RMSCC 757 / Silveira</strain>
    </source>
</reference>
<proteinExistence type="predicted"/>
<dbReference type="Proteomes" id="UP000002497">
    <property type="component" value="Unassembled WGS sequence"/>
</dbReference>
<dbReference type="GO" id="GO:0008270">
    <property type="term" value="F:zinc ion binding"/>
    <property type="evidence" value="ECO:0007669"/>
    <property type="project" value="InterPro"/>
</dbReference>
<organism evidence="4">
    <name type="scientific">Coccidioides posadasii (strain RMSCC 757 / Silveira)</name>
    <name type="common">Valley fever fungus</name>
    <dbReference type="NCBI Taxonomy" id="443226"/>
    <lineage>
        <taxon>Eukaryota</taxon>
        <taxon>Fungi</taxon>
        <taxon>Dikarya</taxon>
        <taxon>Ascomycota</taxon>
        <taxon>Pezizomycotina</taxon>
        <taxon>Eurotiomycetes</taxon>
        <taxon>Eurotiomycetidae</taxon>
        <taxon>Onygenales</taxon>
        <taxon>Onygenaceae</taxon>
        <taxon>Coccidioides</taxon>
    </lineage>
</organism>
<protein>
    <submittedName>
        <fullName evidence="3">Uncharacterized protein</fullName>
    </submittedName>
</protein>
<feature type="region of interest" description="Disordered" evidence="2">
    <location>
        <begin position="172"/>
        <end position="192"/>
    </location>
</feature>
<evidence type="ECO:0000256" key="1">
    <source>
        <dbReference type="SAM" id="Coils"/>
    </source>
</evidence>
<dbReference type="HOGENOM" id="CLU_670817_0_0_1"/>